<comment type="similarity">
    <text evidence="7 8">Belongs to the peptidase M32 family.</text>
</comment>
<dbReference type="AlphaFoldDB" id="A0A928YSY4"/>
<dbReference type="SUPFAM" id="SSF55486">
    <property type="entry name" value="Metalloproteases ('zincins'), catalytic domain"/>
    <property type="match status" value="1"/>
</dbReference>
<evidence type="ECO:0000256" key="9">
    <source>
        <dbReference type="PIRSR" id="PIRSR006615-1"/>
    </source>
</evidence>
<dbReference type="Gene3D" id="1.10.1370.30">
    <property type="match status" value="1"/>
</dbReference>
<feature type="active site" description="Proton donor/acceptor" evidence="10">
    <location>
        <position position="262"/>
    </location>
</feature>
<comment type="catalytic activity">
    <reaction evidence="6 8">
        <text>Release of a C-terminal amino acid with broad specificity, except for -Pro.</text>
        <dbReference type="EC" id="3.4.17.19"/>
    </reaction>
</comment>
<protein>
    <recommendedName>
        <fullName evidence="8">Metal-dependent carboxypeptidase</fullName>
        <ecNumber evidence="8">3.4.17.19</ecNumber>
    </recommendedName>
</protein>
<evidence type="ECO:0000256" key="7">
    <source>
        <dbReference type="ARBA" id="ARBA00061580"/>
    </source>
</evidence>
<organism evidence="11 12">
    <name type="scientific">Cellvibrio polysaccharolyticus</name>
    <dbReference type="NCBI Taxonomy" id="2082724"/>
    <lineage>
        <taxon>Bacteria</taxon>
        <taxon>Pseudomonadati</taxon>
        <taxon>Pseudomonadota</taxon>
        <taxon>Gammaproteobacteria</taxon>
        <taxon>Cellvibrionales</taxon>
        <taxon>Cellvibrionaceae</taxon>
        <taxon>Cellvibrio</taxon>
    </lineage>
</organism>
<feature type="binding site" evidence="9">
    <location>
        <position position="291"/>
    </location>
    <ligand>
        <name>Zn(2+)</name>
        <dbReference type="ChEBI" id="CHEBI:29105"/>
        <note>catalytic</note>
    </ligand>
</feature>
<evidence type="ECO:0000256" key="3">
    <source>
        <dbReference type="ARBA" id="ARBA00022723"/>
    </source>
</evidence>
<dbReference type="FunFam" id="1.10.1370.30:FF:000003">
    <property type="entry name" value="Thermostable carboxypeptidase 1"/>
    <property type="match status" value="1"/>
</dbReference>
<comment type="cofactor">
    <cofactor evidence="9">
        <name>Zn(2+)</name>
        <dbReference type="ChEBI" id="CHEBI:29105"/>
    </cofactor>
    <text evidence="9">Binds 1 zinc ion per subunit.</text>
</comment>
<evidence type="ECO:0000256" key="10">
    <source>
        <dbReference type="PIRSR" id="PIRSR006615-2"/>
    </source>
</evidence>
<keyword evidence="2 8" id="KW-0645">Protease</keyword>
<keyword evidence="9" id="KW-0862">Zinc</keyword>
<dbReference type="GO" id="GO:0006508">
    <property type="term" value="P:proteolysis"/>
    <property type="evidence" value="ECO:0007669"/>
    <property type="project" value="UniProtKB-UniRule"/>
</dbReference>
<evidence type="ECO:0000313" key="12">
    <source>
        <dbReference type="Proteomes" id="UP000652567"/>
    </source>
</evidence>
<dbReference type="PANTHER" id="PTHR34217:SF1">
    <property type="entry name" value="CARBOXYPEPTIDASE 1"/>
    <property type="match status" value="1"/>
</dbReference>
<keyword evidence="1 8" id="KW-0121">Carboxypeptidase</keyword>
<keyword evidence="5 8" id="KW-0482">Metalloprotease</keyword>
<evidence type="ECO:0000256" key="5">
    <source>
        <dbReference type="ARBA" id="ARBA00023049"/>
    </source>
</evidence>
<dbReference type="EC" id="3.4.17.19" evidence="8"/>
<proteinExistence type="inferred from homology"/>
<accession>A0A928YSY4</accession>
<keyword evidence="3 8" id="KW-0479">Metal-binding</keyword>
<comment type="caution">
    <text evidence="11">The sequence shown here is derived from an EMBL/GenBank/DDBJ whole genome shotgun (WGS) entry which is preliminary data.</text>
</comment>
<dbReference type="Pfam" id="PF02074">
    <property type="entry name" value="Peptidase_M32"/>
    <property type="match status" value="1"/>
</dbReference>
<dbReference type="CDD" id="cd06460">
    <property type="entry name" value="M32_Taq"/>
    <property type="match status" value="1"/>
</dbReference>
<keyword evidence="12" id="KW-1185">Reference proteome</keyword>
<keyword evidence="4 8" id="KW-0378">Hydrolase</keyword>
<evidence type="ECO:0000256" key="6">
    <source>
        <dbReference type="ARBA" id="ARBA00052755"/>
    </source>
</evidence>
<sequence length="495" mass="55885">MSAFTKLQQQFKRLSRIQHAAAICGWDQAAMMPEGGNNARGEALAELSVISHQLLTAPELDDWFEEAHEEITDALDIANLATMKRAWQHATLLPQDLVEATSIANSRCEHAWRQQRKNNDWQGYNTNLKEVVRLAREQAGYFAEHAGLNRYDALMDIYEPGMSSHKVDNLFGEIKTWLPGLIDEAEEIQKTRQVITPQGPFPTEQQRQLGLNIMGLLGFDFQHGRLDTSTHPFCGGVPEDVRITTRYDEQNFMSALLGVIHETGHARYEQNLPRTLAGLPVGQARSMGVHESQSLFFEMQLARSLPFTRLIAPRIAEAFQRQQDPAFSADNLYQLNTRVKRGFIRVDADEVTYPAHVILRYEIERELIEGGIDTEHIPDLWNEKMESLLGLSTAGKNDIGCMQDIHWAGGAFGYFPSYTLGAMYAAQLFNAAQQHLPGLEEKIGNGDLGGLFEWLNKAIWSKASTLSTDELMRQATGEALNSHYFKQHLQQRYLA</sequence>
<dbReference type="PROSITE" id="PS52034">
    <property type="entry name" value="PEPTIDASE_M32"/>
    <property type="match status" value="1"/>
</dbReference>
<dbReference type="EMBL" id="PRDL01000001">
    <property type="protein sequence ID" value="MBE8716891.1"/>
    <property type="molecule type" value="Genomic_DNA"/>
</dbReference>
<dbReference type="GO" id="GO:0008270">
    <property type="term" value="F:zinc ion binding"/>
    <property type="evidence" value="ECO:0007669"/>
    <property type="project" value="UniProtKB-ARBA"/>
</dbReference>
<dbReference type="InterPro" id="IPR001333">
    <property type="entry name" value="Peptidase_M32_Taq"/>
</dbReference>
<dbReference type="PIRSF" id="PIRSF006615">
    <property type="entry name" value="Zn_crbxpep_Taq"/>
    <property type="match status" value="1"/>
</dbReference>
<gene>
    <name evidence="11" type="ORF">C4F51_06770</name>
</gene>
<dbReference type="PRINTS" id="PR00998">
    <property type="entry name" value="CRBOXYPTASET"/>
</dbReference>
<reference evidence="11" key="1">
    <citation type="submission" date="2018-07" db="EMBL/GenBank/DDBJ databases">
        <title>Genome assembly of strain Ka43.</title>
        <authorList>
            <person name="Kukolya J."/>
            <person name="Nagy I."/>
            <person name="Horvath B."/>
            <person name="Toth A."/>
        </authorList>
    </citation>
    <scope>NUCLEOTIDE SEQUENCE</scope>
    <source>
        <strain evidence="11">KB43</strain>
    </source>
</reference>
<dbReference type="GO" id="GO:0004181">
    <property type="term" value="F:metallocarboxypeptidase activity"/>
    <property type="evidence" value="ECO:0007669"/>
    <property type="project" value="UniProtKB-UniRule"/>
</dbReference>
<dbReference type="PANTHER" id="PTHR34217">
    <property type="entry name" value="METAL-DEPENDENT CARBOXYPEPTIDASE"/>
    <property type="match status" value="1"/>
</dbReference>
<feature type="binding site" evidence="9">
    <location>
        <position position="261"/>
    </location>
    <ligand>
        <name>Zn(2+)</name>
        <dbReference type="ChEBI" id="CHEBI:29105"/>
        <note>catalytic</note>
    </ligand>
</feature>
<evidence type="ECO:0000256" key="1">
    <source>
        <dbReference type="ARBA" id="ARBA00022645"/>
    </source>
</evidence>
<evidence type="ECO:0000256" key="2">
    <source>
        <dbReference type="ARBA" id="ARBA00022670"/>
    </source>
</evidence>
<evidence type="ECO:0000256" key="4">
    <source>
        <dbReference type="ARBA" id="ARBA00022801"/>
    </source>
</evidence>
<dbReference type="Proteomes" id="UP000652567">
    <property type="component" value="Unassembled WGS sequence"/>
</dbReference>
<name>A0A928YSY4_9GAMM</name>
<evidence type="ECO:0000313" key="11">
    <source>
        <dbReference type="EMBL" id="MBE8716891.1"/>
    </source>
</evidence>
<evidence type="ECO:0000256" key="8">
    <source>
        <dbReference type="PIRNR" id="PIRNR006615"/>
    </source>
</evidence>
<dbReference type="RefSeq" id="WP_193908317.1">
    <property type="nucleotide sequence ID" value="NZ_PRDL01000001.1"/>
</dbReference>
<comment type="function">
    <text evidence="8">Broad specificity carboxypetidase that releases amino acids sequentially from the C-terminus, including neutral, aromatic, polar and basic residues.</text>
</comment>
<feature type="binding site" evidence="9">
    <location>
        <position position="265"/>
    </location>
    <ligand>
        <name>Zn(2+)</name>
        <dbReference type="ChEBI" id="CHEBI:29105"/>
        <note>catalytic</note>
    </ligand>
</feature>